<evidence type="ECO:0000313" key="1">
    <source>
        <dbReference type="EMBL" id="AFV10266.1"/>
    </source>
</evidence>
<evidence type="ECO:0008006" key="3">
    <source>
        <dbReference type="Google" id="ProtNLM"/>
    </source>
</evidence>
<sequence>MSAIPFVMAFPSQRREAFIKGHIRAFEFFGVVPKRLIYDNLRTAVKEGWGKDVKKKQKDFLV</sequence>
<dbReference type="KEGG" id="tpz:Tph_c00080"/>
<organism evidence="1 2">
    <name type="scientific">Thermacetogenium phaeum (strain ATCC BAA-254 / DSM 26808 / PB)</name>
    <dbReference type="NCBI Taxonomy" id="1089553"/>
    <lineage>
        <taxon>Bacteria</taxon>
        <taxon>Bacillati</taxon>
        <taxon>Bacillota</taxon>
        <taxon>Clostridia</taxon>
        <taxon>Thermoanaerobacterales</taxon>
        <taxon>Thermoanaerobacteraceae</taxon>
        <taxon>Thermacetogenium</taxon>
    </lineage>
</organism>
<dbReference type="Proteomes" id="UP000000467">
    <property type="component" value="Chromosome"/>
</dbReference>
<dbReference type="HOGENOM" id="CLU_2902848_0_0_9"/>
<name>K4LBI9_THEPS</name>
<proteinExistence type="predicted"/>
<dbReference type="eggNOG" id="COG4584">
    <property type="taxonomic scope" value="Bacteria"/>
</dbReference>
<dbReference type="OrthoDB" id="3193769at2"/>
<dbReference type="AlphaFoldDB" id="K4LBI9"/>
<dbReference type="RefSeq" id="WP_015049186.1">
    <property type="nucleotide sequence ID" value="NC_018870.1"/>
</dbReference>
<protein>
    <recommendedName>
        <fullName evidence="3">Transposase</fullName>
    </recommendedName>
</protein>
<evidence type="ECO:0000313" key="2">
    <source>
        <dbReference type="Proteomes" id="UP000000467"/>
    </source>
</evidence>
<gene>
    <name evidence="1" type="ordered locus">Tph_c00080</name>
</gene>
<dbReference type="EMBL" id="CP003732">
    <property type="protein sequence ID" value="AFV10266.1"/>
    <property type="molecule type" value="Genomic_DNA"/>
</dbReference>
<keyword evidence="2" id="KW-1185">Reference proteome</keyword>
<reference evidence="1 2" key="1">
    <citation type="journal article" date="2012" name="BMC Genomics">
        <title>Genome-guided analysis of physiological and morphological traits of the fermentative acetate oxidizer Thermacetogenium phaeum.</title>
        <authorList>
            <person name="Oehler D."/>
            <person name="Poehlein A."/>
            <person name="Leimbach A."/>
            <person name="Muller N."/>
            <person name="Daniel R."/>
            <person name="Gottschalk G."/>
            <person name="Schink B."/>
        </authorList>
    </citation>
    <scope>NUCLEOTIDE SEQUENCE [LARGE SCALE GENOMIC DNA]</scope>
    <source>
        <strain evidence="2">ATCC BAA-254 / DSM 26808 / PB</strain>
    </source>
</reference>
<accession>K4LBI9</accession>
<dbReference type="STRING" id="1089553.Tph_c00080"/>